<feature type="compositionally biased region" description="Low complexity" evidence="1">
    <location>
        <begin position="392"/>
        <end position="405"/>
    </location>
</feature>
<keyword evidence="2" id="KW-0812">Transmembrane</keyword>
<feature type="compositionally biased region" description="Basic and acidic residues" evidence="1">
    <location>
        <begin position="219"/>
        <end position="231"/>
    </location>
</feature>
<evidence type="ECO:0000256" key="2">
    <source>
        <dbReference type="SAM" id="Phobius"/>
    </source>
</evidence>
<keyword evidence="2" id="KW-0472">Membrane</keyword>
<feature type="compositionally biased region" description="Basic and acidic residues" evidence="1">
    <location>
        <begin position="438"/>
        <end position="458"/>
    </location>
</feature>
<sequence length="458" mass="49977">MPAPEASADSRRRTLLMALFWVGVGLAPLAALLLLLAQGSGSLRMAAVLSVLAVVLIGLSITLRGDSETVRLHLEETLLDEVEALREDLRHDIATAARATHRAFGEKLQVVQDNVEALRAQVATGRVEPPRPGYDGYDHTDPPMPVAAQHPGPVRPPAAGQYGAPAGAQGAAGHQQPARSPSGGRASVPVAAIPMPRPPVSGALVRHTETVQVTTRHTVVDPHHDPHHEEPNAGNVYGGGGYDGGGYGGHEAEPVAERSRPPQRGRRAEADEDPWGDQLRPQPRGGDRRPYDEGPADDDWSGVRAGDRWASVRSDEHGRELRMGERRASMYADESGAELRVEDRWAAVRHEDPRRDGPWRDGSHDARWDEEPRWRDADRGAREETGWDRRGGPAALPAGGTAMPASWTQVGAEPEREPVRRGRRHRDDEGYGYPPVDDAPRAGRGRRMEYEYSDDGWR</sequence>
<proteinExistence type="predicted"/>
<feature type="compositionally biased region" description="Basic and acidic residues" evidence="1">
    <location>
        <begin position="343"/>
        <end position="391"/>
    </location>
</feature>
<protein>
    <submittedName>
        <fullName evidence="3">Uncharacterized protein</fullName>
    </submittedName>
</protein>
<reference evidence="4" key="1">
    <citation type="submission" date="2016-10" db="EMBL/GenBank/DDBJ databases">
        <authorList>
            <person name="Varghese N."/>
            <person name="Submissions S."/>
        </authorList>
    </citation>
    <scope>NUCLEOTIDE SEQUENCE [LARGE SCALE GENOMIC DNA]</scope>
    <source>
        <strain evidence="4">DSM 45245</strain>
    </source>
</reference>
<dbReference type="OrthoDB" id="3406038at2"/>
<dbReference type="AlphaFoldDB" id="A0A1H3H8D7"/>
<accession>A0A1H3H8D7</accession>
<gene>
    <name evidence="3" type="ORF">SAMN05444365_101729</name>
</gene>
<feature type="transmembrane region" description="Helical" evidence="2">
    <location>
        <begin position="15"/>
        <end position="37"/>
    </location>
</feature>
<keyword evidence="4" id="KW-1185">Reference proteome</keyword>
<feature type="transmembrane region" description="Helical" evidence="2">
    <location>
        <begin position="43"/>
        <end position="63"/>
    </location>
</feature>
<feature type="compositionally biased region" description="Basic and acidic residues" evidence="1">
    <location>
        <begin position="413"/>
        <end position="429"/>
    </location>
</feature>
<evidence type="ECO:0000256" key="1">
    <source>
        <dbReference type="SAM" id="MobiDB-lite"/>
    </source>
</evidence>
<feature type="region of interest" description="Disordered" evidence="1">
    <location>
        <begin position="343"/>
        <end position="458"/>
    </location>
</feature>
<feature type="compositionally biased region" description="Basic and acidic residues" evidence="1">
    <location>
        <begin position="250"/>
        <end position="260"/>
    </location>
</feature>
<organism evidence="3 4">
    <name type="scientific">Micromonospora pattaloongensis</name>
    <dbReference type="NCBI Taxonomy" id="405436"/>
    <lineage>
        <taxon>Bacteria</taxon>
        <taxon>Bacillati</taxon>
        <taxon>Actinomycetota</taxon>
        <taxon>Actinomycetes</taxon>
        <taxon>Micromonosporales</taxon>
        <taxon>Micromonosporaceae</taxon>
        <taxon>Micromonospora</taxon>
    </lineage>
</organism>
<name>A0A1H3H8D7_9ACTN</name>
<evidence type="ECO:0000313" key="3">
    <source>
        <dbReference type="EMBL" id="SDY11843.1"/>
    </source>
</evidence>
<feature type="compositionally biased region" description="Basic and acidic residues" evidence="1">
    <location>
        <begin position="313"/>
        <end position="326"/>
    </location>
</feature>
<dbReference type="RefSeq" id="WP_139307146.1">
    <property type="nucleotide sequence ID" value="NZ_FNPH01000001.1"/>
</dbReference>
<feature type="region of interest" description="Disordered" evidence="1">
    <location>
        <begin position="126"/>
        <end position="201"/>
    </location>
</feature>
<dbReference type="Proteomes" id="UP000242415">
    <property type="component" value="Unassembled WGS sequence"/>
</dbReference>
<feature type="compositionally biased region" description="Low complexity" evidence="1">
    <location>
        <begin position="157"/>
        <end position="178"/>
    </location>
</feature>
<dbReference type="EMBL" id="FNPH01000001">
    <property type="protein sequence ID" value="SDY11843.1"/>
    <property type="molecule type" value="Genomic_DNA"/>
</dbReference>
<keyword evidence="2" id="KW-1133">Transmembrane helix</keyword>
<evidence type="ECO:0000313" key="4">
    <source>
        <dbReference type="Proteomes" id="UP000242415"/>
    </source>
</evidence>
<feature type="region of interest" description="Disordered" evidence="1">
    <location>
        <begin position="219"/>
        <end position="326"/>
    </location>
</feature>
<feature type="compositionally biased region" description="Gly residues" evidence="1">
    <location>
        <begin position="236"/>
        <end position="249"/>
    </location>
</feature>